<dbReference type="SUPFAM" id="SSF52200">
    <property type="entry name" value="Toll/Interleukin receptor TIR domain"/>
    <property type="match status" value="1"/>
</dbReference>
<accession>A0A067D8C6</accession>
<dbReference type="PANTHER" id="PTHR32009:SF155">
    <property type="entry name" value="DISEASE RESISTANCE PROTEIN (TIR-NBS-LRR CLASS)"/>
    <property type="match status" value="1"/>
</dbReference>
<feature type="domain" description="TIR" evidence="2">
    <location>
        <begin position="15"/>
        <end position="163"/>
    </location>
</feature>
<keyword evidence="1" id="KW-0520">NAD</keyword>
<dbReference type="PROSITE" id="PS50104">
    <property type="entry name" value="TIR"/>
    <property type="match status" value="1"/>
</dbReference>
<dbReference type="InterPro" id="IPR000157">
    <property type="entry name" value="TIR_dom"/>
</dbReference>
<dbReference type="SMR" id="A0A067D8C6"/>
<dbReference type="EMBL" id="KK789606">
    <property type="protein sequence ID" value="KDO37805.1"/>
    <property type="molecule type" value="Genomic_DNA"/>
</dbReference>
<gene>
    <name evidence="3" type="ORF">CISIN_1g044964mg</name>
</gene>
<dbReference type="GO" id="GO:0005634">
    <property type="term" value="C:nucleus"/>
    <property type="evidence" value="ECO:0000318"/>
    <property type="project" value="GO_Central"/>
</dbReference>
<dbReference type="SMART" id="SM00255">
    <property type="entry name" value="TIR"/>
    <property type="match status" value="1"/>
</dbReference>
<evidence type="ECO:0000256" key="1">
    <source>
        <dbReference type="ARBA" id="ARBA00023027"/>
    </source>
</evidence>
<organism evidence="3 4">
    <name type="scientific">Citrus sinensis</name>
    <name type="common">Sweet orange</name>
    <name type="synonym">Citrus aurantium var. sinensis</name>
    <dbReference type="NCBI Taxonomy" id="2711"/>
    <lineage>
        <taxon>Eukaryota</taxon>
        <taxon>Viridiplantae</taxon>
        <taxon>Streptophyta</taxon>
        <taxon>Embryophyta</taxon>
        <taxon>Tracheophyta</taxon>
        <taxon>Spermatophyta</taxon>
        <taxon>Magnoliopsida</taxon>
        <taxon>eudicotyledons</taxon>
        <taxon>Gunneridae</taxon>
        <taxon>Pentapetalae</taxon>
        <taxon>rosids</taxon>
        <taxon>malvids</taxon>
        <taxon>Sapindales</taxon>
        <taxon>Rutaceae</taxon>
        <taxon>Aurantioideae</taxon>
        <taxon>Citrus</taxon>
    </lineage>
</organism>
<sequence length="163" mass="18502">MASSSFPPTATVPQVKYDVFLSFRGEDTRDNFTSHLYAALCRKKIETFIDNQLIRGEDISPSLLDAIERSKISVVIFSKGYASSGWCLEELVKILECKDKYGQIVIPVFYHVEPSNVRNQTGIFGDAFSMFEERFVGREDKLRTWRIALREAANISGFDSNTV</sequence>
<dbReference type="InterPro" id="IPR035897">
    <property type="entry name" value="Toll_tir_struct_dom_sf"/>
</dbReference>
<evidence type="ECO:0000313" key="3">
    <source>
        <dbReference type="EMBL" id="KDO37805.1"/>
    </source>
</evidence>
<dbReference type="STRING" id="2711.A0A067D8C6"/>
<dbReference type="Gene3D" id="3.40.50.10140">
    <property type="entry name" value="Toll/interleukin-1 receptor homology (TIR) domain"/>
    <property type="match status" value="1"/>
</dbReference>
<evidence type="ECO:0000313" key="4">
    <source>
        <dbReference type="Proteomes" id="UP000027120"/>
    </source>
</evidence>
<reference evidence="3 4" key="1">
    <citation type="submission" date="2014-04" db="EMBL/GenBank/DDBJ databases">
        <authorList>
            <consortium name="International Citrus Genome Consortium"/>
            <person name="Gmitter F."/>
            <person name="Chen C."/>
            <person name="Farmerie W."/>
            <person name="Harkins T."/>
            <person name="Desany B."/>
            <person name="Mohiuddin M."/>
            <person name="Kodira C."/>
            <person name="Borodovsky M."/>
            <person name="Lomsadze A."/>
            <person name="Burns P."/>
            <person name="Jenkins J."/>
            <person name="Prochnik S."/>
            <person name="Shu S."/>
            <person name="Chapman J."/>
            <person name="Pitluck S."/>
            <person name="Schmutz J."/>
            <person name="Rokhsar D."/>
        </authorList>
    </citation>
    <scope>NUCLEOTIDE SEQUENCE</scope>
</reference>
<dbReference type="PANTHER" id="PTHR32009">
    <property type="entry name" value="TMV RESISTANCE PROTEIN N-LIKE"/>
    <property type="match status" value="1"/>
</dbReference>
<protein>
    <recommendedName>
        <fullName evidence="2">TIR domain-containing protein</fullName>
    </recommendedName>
</protein>
<dbReference type="Pfam" id="PF01582">
    <property type="entry name" value="TIR"/>
    <property type="match status" value="1"/>
</dbReference>
<feature type="non-terminal residue" evidence="3">
    <location>
        <position position="163"/>
    </location>
</feature>
<dbReference type="FunFam" id="3.40.50.10140:FF:000007">
    <property type="entry name" value="Disease resistance protein (TIR-NBS-LRR class)"/>
    <property type="match status" value="1"/>
</dbReference>
<name>A0A067D8C6_CITSI</name>
<dbReference type="PaxDb" id="2711-XP_006470767.1"/>
<dbReference type="AlphaFoldDB" id="A0A067D8C6"/>
<dbReference type="eggNOG" id="ENOG502SI7S">
    <property type="taxonomic scope" value="Eukaryota"/>
</dbReference>
<proteinExistence type="predicted"/>
<dbReference type="GO" id="GO:0007165">
    <property type="term" value="P:signal transduction"/>
    <property type="evidence" value="ECO:0000318"/>
    <property type="project" value="GO_Central"/>
</dbReference>
<evidence type="ECO:0000259" key="2">
    <source>
        <dbReference type="PROSITE" id="PS50104"/>
    </source>
</evidence>
<dbReference type="Proteomes" id="UP000027120">
    <property type="component" value="Unassembled WGS sequence"/>
</dbReference>
<keyword evidence="4" id="KW-1185">Reference proteome</keyword>